<dbReference type="OrthoDB" id="3216017at2759"/>
<dbReference type="RefSeq" id="XP_009548548.1">
    <property type="nucleotide sequence ID" value="XM_009550253.1"/>
</dbReference>
<proteinExistence type="predicted"/>
<dbReference type="Gene3D" id="3.80.10.10">
    <property type="entry name" value="Ribonuclease Inhibitor"/>
    <property type="match status" value="1"/>
</dbReference>
<dbReference type="InParanoid" id="W4K2R4"/>
<dbReference type="SUPFAM" id="SSF52047">
    <property type="entry name" value="RNI-like"/>
    <property type="match status" value="1"/>
</dbReference>
<dbReference type="eggNOG" id="ENOG502SM4N">
    <property type="taxonomic scope" value="Eukaryota"/>
</dbReference>
<dbReference type="GeneID" id="20677759"/>
<dbReference type="Proteomes" id="UP000030671">
    <property type="component" value="Unassembled WGS sequence"/>
</dbReference>
<dbReference type="HOGENOM" id="CLU_016233_0_0_1"/>
<dbReference type="EMBL" id="KI925460">
    <property type="protein sequence ID" value="ETW80024.1"/>
    <property type="molecule type" value="Genomic_DNA"/>
</dbReference>
<dbReference type="KEGG" id="hir:HETIRDRAFT_477615"/>
<evidence type="ECO:0000313" key="2">
    <source>
        <dbReference type="Proteomes" id="UP000030671"/>
    </source>
</evidence>
<accession>W4K2R4</accession>
<evidence type="ECO:0008006" key="3">
    <source>
        <dbReference type="Google" id="ProtNLM"/>
    </source>
</evidence>
<dbReference type="InterPro" id="IPR032675">
    <property type="entry name" value="LRR_dom_sf"/>
</dbReference>
<dbReference type="AlphaFoldDB" id="W4K2R4"/>
<gene>
    <name evidence="1" type="ORF">HETIRDRAFT_477615</name>
</gene>
<keyword evidence="2" id="KW-1185">Reference proteome</keyword>
<name>W4K2R4_HETIT</name>
<reference evidence="1 2" key="1">
    <citation type="journal article" date="2012" name="New Phytol.">
        <title>Insight into trade-off between wood decay and parasitism from the genome of a fungal forest pathogen.</title>
        <authorList>
            <person name="Olson A."/>
            <person name="Aerts A."/>
            <person name="Asiegbu F."/>
            <person name="Belbahri L."/>
            <person name="Bouzid O."/>
            <person name="Broberg A."/>
            <person name="Canback B."/>
            <person name="Coutinho P.M."/>
            <person name="Cullen D."/>
            <person name="Dalman K."/>
            <person name="Deflorio G."/>
            <person name="van Diepen L.T."/>
            <person name="Dunand C."/>
            <person name="Duplessis S."/>
            <person name="Durling M."/>
            <person name="Gonthier P."/>
            <person name="Grimwood J."/>
            <person name="Fossdal C.G."/>
            <person name="Hansson D."/>
            <person name="Henrissat B."/>
            <person name="Hietala A."/>
            <person name="Himmelstrand K."/>
            <person name="Hoffmeister D."/>
            <person name="Hogberg N."/>
            <person name="James T.Y."/>
            <person name="Karlsson M."/>
            <person name="Kohler A."/>
            <person name="Kues U."/>
            <person name="Lee Y.H."/>
            <person name="Lin Y.C."/>
            <person name="Lind M."/>
            <person name="Lindquist E."/>
            <person name="Lombard V."/>
            <person name="Lucas S."/>
            <person name="Lunden K."/>
            <person name="Morin E."/>
            <person name="Murat C."/>
            <person name="Park J."/>
            <person name="Raffaello T."/>
            <person name="Rouze P."/>
            <person name="Salamov A."/>
            <person name="Schmutz J."/>
            <person name="Solheim H."/>
            <person name="Stahlberg J."/>
            <person name="Velez H."/>
            <person name="de Vries R.P."/>
            <person name="Wiebenga A."/>
            <person name="Woodward S."/>
            <person name="Yakovlev I."/>
            <person name="Garbelotto M."/>
            <person name="Martin F."/>
            <person name="Grigoriev I.V."/>
            <person name="Stenlid J."/>
        </authorList>
    </citation>
    <scope>NUCLEOTIDE SEQUENCE [LARGE SCALE GENOMIC DNA]</scope>
    <source>
        <strain evidence="1 2">TC 32-1</strain>
    </source>
</reference>
<sequence length="602" mass="68604">MSPSALHDELTSTVLSAIESLPQTRKASLLLDQALALLEAGRYGDEVERYLDVFLRTPGLPQDAVARALVARGKARKEAGQRLLMKSEQDFQLAAKIDPSIKDIPVHIRRDRLISTSNVPVLRRVPAEIWENIAEFIPRYFLRTWLFVSSFYRDIAARVIFRTVDLYFGEDQEGQNRGLDILDRVKADPVFARYIKTLRLHWAHEEGELLDLICRLFRTALPGFIALKEFEWIGYPELQADMVEAILSTHPHLDKLGLIGWHFDAVGVSRFKHLRKFTLRAEDDDGFADMGEVRTVLDNNASTLRHLVLGAYLKRTHSWDSAFQSTTIQNLTQLDLFDTRISHVVLARIAHAHRLQSLTLHGTFEQPGAASVVFGSDHIIDGQHTFLPHLEAFRFVLVGHDDNLALFQSVMQFLRGRKGLRRLDLGGCSWELMLGVLPELTGLRVLRVRIANLTSKSVEGLVQSIPRDMVAIHLSAIVWDTPLHFFAQSFRRFTSLSILHLHGSHVRRPQHNLMSEREYHIQSDIWNSGARHIAITLPSLHFVGWHGEHYVVVRWPGDVELKELPVRRRLDCGKGVNLGTDDAAWMERKDVPMDYEMSGIEV</sequence>
<evidence type="ECO:0000313" key="1">
    <source>
        <dbReference type="EMBL" id="ETW80024.1"/>
    </source>
</evidence>
<organism evidence="1 2">
    <name type="scientific">Heterobasidion irregulare (strain TC 32-1)</name>
    <dbReference type="NCBI Taxonomy" id="747525"/>
    <lineage>
        <taxon>Eukaryota</taxon>
        <taxon>Fungi</taxon>
        <taxon>Dikarya</taxon>
        <taxon>Basidiomycota</taxon>
        <taxon>Agaricomycotina</taxon>
        <taxon>Agaricomycetes</taxon>
        <taxon>Russulales</taxon>
        <taxon>Bondarzewiaceae</taxon>
        <taxon>Heterobasidion</taxon>
        <taxon>Heterobasidion annosum species complex</taxon>
    </lineage>
</organism>
<protein>
    <recommendedName>
        <fullName evidence="3">F-box domain-containing protein</fullName>
    </recommendedName>
</protein>